<feature type="compositionally biased region" description="Low complexity" evidence="1">
    <location>
        <begin position="764"/>
        <end position="776"/>
    </location>
</feature>
<feature type="compositionally biased region" description="Low complexity" evidence="1">
    <location>
        <begin position="594"/>
        <end position="606"/>
    </location>
</feature>
<protein>
    <submittedName>
        <fullName evidence="2">Uncharacterized protein</fullName>
    </submittedName>
</protein>
<name>A0A409WKD6_9AGAR</name>
<organism evidence="2 3">
    <name type="scientific">Gymnopilus dilepis</name>
    <dbReference type="NCBI Taxonomy" id="231916"/>
    <lineage>
        <taxon>Eukaryota</taxon>
        <taxon>Fungi</taxon>
        <taxon>Dikarya</taxon>
        <taxon>Basidiomycota</taxon>
        <taxon>Agaricomycotina</taxon>
        <taxon>Agaricomycetes</taxon>
        <taxon>Agaricomycetidae</taxon>
        <taxon>Agaricales</taxon>
        <taxon>Agaricineae</taxon>
        <taxon>Hymenogastraceae</taxon>
        <taxon>Gymnopilus</taxon>
    </lineage>
</organism>
<feature type="compositionally biased region" description="Pro residues" evidence="1">
    <location>
        <begin position="681"/>
        <end position="690"/>
    </location>
</feature>
<evidence type="ECO:0000313" key="2">
    <source>
        <dbReference type="EMBL" id="PPQ78995.1"/>
    </source>
</evidence>
<feature type="compositionally biased region" description="Low complexity" evidence="1">
    <location>
        <begin position="572"/>
        <end position="586"/>
    </location>
</feature>
<proteinExistence type="predicted"/>
<feature type="compositionally biased region" description="Low complexity" evidence="1">
    <location>
        <begin position="363"/>
        <end position="409"/>
    </location>
</feature>
<dbReference type="Proteomes" id="UP000284706">
    <property type="component" value="Unassembled WGS sequence"/>
</dbReference>
<dbReference type="OrthoDB" id="2683861at2759"/>
<evidence type="ECO:0000313" key="3">
    <source>
        <dbReference type="Proteomes" id="UP000284706"/>
    </source>
</evidence>
<evidence type="ECO:0000256" key="1">
    <source>
        <dbReference type="SAM" id="MobiDB-lite"/>
    </source>
</evidence>
<gene>
    <name evidence="2" type="ORF">CVT26_003941</name>
</gene>
<comment type="caution">
    <text evidence="2">The sequence shown here is derived from an EMBL/GenBank/DDBJ whole genome shotgun (WGS) entry which is preliminary data.</text>
</comment>
<feature type="region of interest" description="Disordered" evidence="1">
    <location>
        <begin position="357"/>
        <end position="657"/>
    </location>
</feature>
<feature type="compositionally biased region" description="Low complexity" evidence="1">
    <location>
        <begin position="632"/>
        <end position="651"/>
    </location>
</feature>
<feature type="compositionally biased region" description="Polar residues" evidence="1">
    <location>
        <begin position="535"/>
        <end position="546"/>
    </location>
</feature>
<reference evidence="2 3" key="1">
    <citation type="journal article" date="2018" name="Evol. Lett.">
        <title>Horizontal gene cluster transfer increased hallucinogenic mushroom diversity.</title>
        <authorList>
            <person name="Reynolds H.T."/>
            <person name="Vijayakumar V."/>
            <person name="Gluck-Thaler E."/>
            <person name="Korotkin H.B."/>
            <person name="Matheny P.B."/>
            <person name="Slot J.C."/>
        </authorList>
    </citation>
    <scope>NUCLEOTIDE SEQUENCE [LARGE SCALE GENOMIC DNA]</scope>
    <source>
        <strain evidence="2 3">SRW20</strain>
    </source>
</reference>
<feature type="compositionally biased region" description="Basic and acidic residues" evidence="1">
    <location>
        <begin position="481"/>
        <end position="490"/>
    </location>
</feature>
<sequence length="964" mass="105063">MPARESFVGLRKAFLEKEQDGYRAAVANGTKDDFLMDVVRRFLKRFPVDLPDDMEPTAEHLAQVDDALPDPERVAPDPQDMAEDQQGYARALENYEKTTKLIDFRTKQIARWFNYRFTKYNKGVNAKTKQTDKQDKAIDLNDPMTIFTLRLLGKPVMRPRKSVDYHLWAKDNKAAVEKAYAAAGIKGAKDLKVYSRISKKLFAKESDTVKEAYKKQAEDEHEEAMKKWEEVFQRPASTAPESRQACINGIAGAIQPVCDLIHEATGMQVLLLVGGPEPAAGGRLNILGLHAGGTKGPIKNTFPESDPEKYHNQFLSVYSAYLRKCYTREDCQASALSSNILSKLTCLDGKQLTYVQGGDEDGSSLQSSAPVVSAPPTTPSASSPMNTSASTLVNTASATPSSSDSSSAANKEPRQTKKHDSKKAKEHTDTLEVGRKGSREESRGKRKRSDQQAARPPLPSALLDTTRGVRASPLETSDLSGGKEPRDNDHAASPPSPFDTSESAKGVEDSLVEGLDLSRGKRTKVNHQASALPPTVTSNSPKSDLNSPAEGPGVPSPTSIHSPHASPAFATPHSVSSSSHFSSLFRPSPPLFSSPPRSLPSLFPSPIRLNSSVQNSVSDEDHGANSDITSPGSSLSNTSVPPSSPSPCGSGEATAGPRFNVIKGVDNGLAARLAARFQAPLSPPIFPPPKSKTRREANLRCAKERSPKKTARRSKVAEDSDKENAGCGSKRKTAPSGEKSLAKRHKGPQLASVTASGHAAGHESSPSPSATSTTSPQPIYYHKNVVFDPSHLSGPHLMAQLPEDCHPGLKNTLKMATSVSWIRVWQLMTAEWVRFEKLNNFEESSKKLKPTNRPAAVGDWIKRARSSTYRPNIDVNKFQSDFWAWYCNIQPKWRSISDGNTPMEVRGKWDEVDVPGVNGWPSVVAALFFWGVALGQARNQSDSWYSAVNDAYWVLNQLCGSRLY</sequence>
<dbReference type="EMBL" id="NHYE01005025">
    <property type="protein sequence ID" value="PPQ78995.1"/>
    <property type="molecule type" value="Genomic_DNA"/>
</dbReference>
<feature type="region of interest" description="Disordered" evidence="1">
    <location>
        <begin position="680"/>
        <end position="777"/>
    </location>
</feature>
<feature type="compositionally biased region" description="Basic and acidic residues" evidence="1">
    <location>
        <begin position="426"/>
        <end position="443"/>
    </location>
</feature>
<dbReference type="InParanoid" id="A0A409WKD6"/>
<feature type="compositionally biased region" description="Basic residues" evidence="1">
    <location>
        <begin position="416"/>
        <end position="425"/>
    </location>
</feature>
<feature type="compositionally biased region" description="Basic and acidic residues" evidence="1">
    <location>
        <begin position="694"/>
        <end position="707"/>
    </location>
</feature>
<feature type="compositionally biased region" description="Polar residues" evidence="1">
    <location>
        <begin position="608"/>
        <end position="617"/>
    </location>
</feature>
<accession>A0A409WKD6</accession>
<feature type="compositionally biased region" description="Basic and acidic residues" evidence="1">
    <location>
        <begin position="715"/>
        <end position="724"/>
    </location>
</feature>
<dbReference type="AlphaFoldDB" id="A0A409WKD6"/>
<keyword evidence="3" id="KW-1185">Reference proteome</keyword>